<evidence type="ECO:0000313" key="4">
    <source>
        <dbReference type="Proteomes" id="UP000663866"/>
    </source>
</evidence>
<evidence type="ECO:0008006" key="5">
    <source>
        <dbReference type="Google" id="ProtNLM"/>
    </source>
</evidence>
<gene>
    <name evidence="3" type="ORF">OVN521_LOCUS21389</name>
    <name evidence="2" type="ORF">WKI299_LOCUS31115</name>
</gene>
<evidence type="ECO:0000256" key="1">
    <source>
        <dbReference type="SAM" id="MobiDB-lite"/>
    </source>
</evidence>
<dbReference type="EMBL" id="CAJNRF010014132">
    <property type="protein sequence ID" value="CAF2155169.1"/>
    <property type="molecule type" value="Genomic_DNA"/>
</dbReference>
<reference evidence="3" key="1">
    <citation type="submission" date="2021-02" db="EMBL/GenBank/DDBJ databases">
        <authorList>
            <person name="Nowell W R."/>
        </authorList>
    </citation>
    <scope>NUCLEOTIDE SEQUENCE</scope>
</reference>
<comment type="caution">
    <text evidence="3">The sequence shown here is derived from an EMBL/GenBank/DDBJ whole genome shotgun (WGS) entry which is preliminary data.</text>
</comment>
<dbReference type="Proteomes" id="UP000663856">
    <property type="component" value="Unassembled WGS sequence"/>
</dbReference>
<proteinExistence type="predicted"/>
<accession>A0A819VIT1</accession>
<feature type="compositionally biased region" description="Polar residues" evidence="1">
    <location>
        <begin position="1"/>
        <end position="12"/>
    </location>
</feature>
<dbReference type="Proteomes" id="UP000663866">
    <property type="component" value="Unassembled WGS sequence"/>
</dbReference>
<protein>
    <recommendedName>
        <fullName evidence="5">F-box domain-containing protein</fullName>
    </recommendedName>
</protein>
<keyword evidence="4" id="KW-1185">Reference proteome</keyword>
<organism evidence="3 4">
    <name type="scientific">Rotaria magnacalcarata</name>
    <dbReference type="NCBI Taxonomy" id="392030"/>
    <lineage>
        <taxon>Eukaryota</taxon>
        <taxon>Metazoa</taxon>
        <taxon>Spiralia</taxon>
        <taxon>Gnathifera</taxon>
        <taxon>Rotifera</taxon>
        <taxon>Eurotatoria</taxon>
        <taxon>Bdelloidea</taxon>
        <taxon>Philodinida</taxon>
        <taxon>Philodinidae</taxon>
        <taxon>Rotaria</taxon>
    </lineage>
</organism>
<dbReference type="EMBL" id="CAJOBG010004432">
    <property type="protein sequence ID" value="CAF4110335.1"/>
    <property type="molecule type" value="Genomic_DNA"/>
</dbReference>
<evidence type="ECO:0000313" key="3">
    <source>
        <dbReference type="EMBL" id="CAF4110335.1"/>
    </source>
</evidence>
<feature type="region of interest" description="Disordered" evidence="1">
    <location>
        <begin position="1"/>
        <end position="42"/>
    </location>
</feature>
<evidence type="ECO:0000313" key="2">
    <source>
        <dbReference type="EMBL" id="CAF2155169.1"/>
    </source>
</evidence>
<dbReference type="AlphaFoldDB" id="A0A819VIT1"/>
<feature type="compositionally biased region" description="Low complexity" evidence="1">
    <location>
        <begin position="25"/>
        <end position="39"/>
    </location>
</feature>
<name>A0A819VIT1_9BILA</name>
<sequence length="414" mass="47975">MAQLRNTRSAVSKSAVPKSPVPKLAVPKSAVSKSPVPKSARQKCKNTGTKFEELSAEIVLEIFDYLVAHEICNSFYGLNSRFKQLVSNATNVRLDLTRTETKLFRTFQKIFNEQHVISLKLLYENINLLEIFSHSKRLQSIALYEVPLSAFENDIPTLLNAFKHQLRDLHIAFSNMKFTGSGERAGQSFGYLLTELPFLTNLKLECSKGIDLITYMPSTIVNNTIRSLTIQIAERRRLIPLLYRFQKLKVLTLFTLYTGGSREKKAQPAENIRYYRDQISEKTSMEYPAKLRHLILHTGAYLGVVQELLPLITPPTLFTFSFVHKRTPVKIPIPRRQPPFLDSTQWHDMMKTFLPPKMRELHIEYDDVDDTMSRTNPERVKKEFIQYYGEDFLLEVFFSYDKDTKLMSFDVHFI</sequence>